<keyword evidence="5" id="KW-0862">Zinc</keyword>
<feature type="domain" description="3CxxC-type" evidence="9">
    <location>
        <begin position="567"/>
        <end position="701"/>
    </location>
</feature>
<keyword evidence="3" id="KW-0479">Metal-binding</keyword>
<evidence type="ECO:0000256" key="7">
    <source>
        <dbReference type="ARBA" id="ARBA00023136"/>
    </source>
</evidence>
<feature type="region of interest" description="Disordered" evidence="8">
    <location>
        <begin position="394"/>
        <end position="414"/>
    </location>
</feature>
<dbReference type="SMART" id="SM01328">
    <property type="entry name" value="zf-3CxxC"/>
    <property type="match status" value="1"/>
</dbReference>
<dbReference type="STRING" id="158441.A0A226ELU6"/>
<keyword evidence="7" id="KW-0472">Membrane</keyword>
<gene>
    <name evidence="10" type="ORF">Fcan01_07238</name>
</gene>
<evidence type="ECO:0000259" key="9">
    <source>
        <dbReference type="SMART" id="SM01328"/>
    </source>
</evidence>
<dbReference type="Proteomes" id="UP000198287">
    <property type="component" value="Unassembled WGS sequence"/>
</dbReference>
<keyword evidence="6" id="KW-1133">Transmembrane helix</keyword>
<dbReference type="GO" id="GO:0006612">
    <property type="term" value="P:protein targeting to membrane"/>
    <property type="evidence" value="ECO:0007669"/>
    <property type="project" value="TreeGrafter"/>
</dbReference>
<proteinExistence type="predicted"/>
<dbReference type="OrthoDB" id="8121437at2759"/>
<evidence type="ECO:0000256" key="2">
    <source>
        <dbReference type="ARBA" id="ARBA00022692"/>
    </source>
</evidence>
<protein>
    <submittedName>
        <fullName evidence="10">Receptor-transporting protein 3</fullName>
    </submittedName>
</protein>
<evidence type="ECO:0000256" key="6">
    <source>
        <dbReference type="ARBA" id="ARBA00022989"/>
    </source>
</evidence>
<dbReference type="Pfam" id="PF13695">
    <property type="entry name" value="Zn_ribbon_3CxxC"/>
    <property type="match status" value="1"/>
</dbReference>
<name>A0A226ELU6_FOLCA</name>
<sequence length="704" mass="78729">MCYQKEVEIILDAVSVIMVVQRGQDEGGENTGDHEVREVIQVSVEENLNSSTATNIPTESSDEDDLFESSSSEEEIACLETFAAEEKEVNELILHVATPSSHLASVEACGCPSHSTGHNPFAGHTANVHFSPEYHFTNGIELPYSNATWTNNNNNNVGIMLPQQQAGFPIAPAHHFNNNYMEFHPLQHSNGPMLHGGQVQLVPMPMPAPIFNNRQFALVGSHVGFPMPFQTPPTNYPIGNPNRMIPTNQQQLQRVWPTPNFNVGQCSQPLPLPISGDGVYSGFIPHGNGQPLLPIANSSFLPVPTNVLHSMDGGTRCTQILQPFPNQWYCNNNNEGHLLSTNQSFSPCFENVAFPPPGDNSDIQWVMNNSDSDMMTYPINTHYSGHLPTTSLSSWAPSDSSGSRRPSTSGSDCSYGSLGHDESFSGNNINYSASTSAVGNFSDVVWSPTDVSNRVKIRTMTEDNLILSQNGFIVDDRVHVNMHELSYVDNTFDVTGIKQFPAPPPSNLEYYVPPSVDDSDFFGGQQYLWQAKMFEHFGILLPDIWRLQGAPQFNINPDDGWVGLNITTKLRFCCRSCSTPWTSKQGKILFAFKQNKDSRRGFIFMKIFGQICMNKQRKPCRDENYQQPACYPEEIERAMKRLLEFVCNQFYGIALPEQFLNDCKKSIRLSNTRSSTNNHHNLNVENHHHHRKDLCQACRLNICF</sequence>
<dbReference type="EMBL" id="LNIX01000003">
    <property type="protein sequence ID" value="OXA57974.1"/>
    <property type="molecule type" value="Genomic_DNA"/>
</dbReference>
<keyword evidence="11" id="KW-1185">Reference proteome</keyword>
<evidence type="ECO:0000256" key="1">
    <source>
        <dbReference type="ARBA" id="ARBA00004167"/>
    </source>
</evidence>
<dbReference type="GO" id="GO:0008270">
    <property type="term" value="F:zinc ion binding"/>
    <property type="evidence" value="ECO:0007669"/>
    <property type="project" value="UniProtKB-KW"/>
</dbReference>
<comment type="caution">
    <text evidence="10">The sequence shown here is derived from an EMBL/GenBank/DDBJ whole genome shotgun (WGS) entry which is preliminary data.</text>
</comment>
<feature type="compositionally biased region" description="Low complexity" evidence="8">
    <location>
        <begin position="397"/>
        <end position="412"/>
    </location>
</feature>
<evidence type="ECO:0000256" key="5">
    <source>
        <dbReference type="ARBA" id="ARBA00022833"/>
    </source>
</evidence>
<dbReference type="GO" id="GO:0031849">
    <property type="term" value="F:olfactory receptor binding"/>
    <property type="evidence" value="ECO:0007669"/>
    <property type="project" value="TreeGrafter"/>
</dbReference>
<evidence type="ECO:0000256" key="4">
    <source>
        <dbReference type="ARBA" id="ARBA00022771"/>
    </source>
</evidence>
<dbReference type="GO" id="GO:0016020">
    <property type="term" value="C:membrane"/>
    <property type="evidence" value="ECO:0007669"/>
    <property type="project" value="UniProtKB-SubCell"/>
</dbReference>
<dbReference type="PANTHER" id="PTHR14402">
    <property type="entry name" value="RECEPTOR TRANSPORTING PROTEIN"/>
    <property type="match status" value="1"/>
</dbReference>
<dbReference type="AlphaFoldDB" id="A0A226ELU6"/>
<comment type="subcellular location">
    <subcellularLocation>
        <location evidence="1">Membrane</location>
        <topology evidence="1">Single-pass membrane protein</topology>
    </subcellularLocation>
</comment>
<dbReference type="InterPro" id="IPR027377">
    <property type="entry name" value="ZAR1/RTP1-5-like_Znf-3CxxC"/>
</dbReference>
<keyword evidence="4" id="KW-0863">Zinc-finger</keyword>
<reference evidence="10 11" key="1">
    <citation type="submission" date="2015-12" db="EMBL/GenBank/DDBJ databases">
        <title>The genome of Folsomia candida.</title>
        <authorList>
            <person name="Faddeeva A."/>
            <person name="Derks M.F."/>
            <person name="Anvar Y."/>
            <person name="Smit S."/>
            <person name="Van Straalen N."/>
            <person name="Roelofs D."/>
        </authorList>
    </citation>
    <scope>NUCLEOTIDE SEQUENCE [LARGE SCALE GENOMIC DNA]</scope>
    <source>
        <strain evidence="10 11">VU population</strain>
        <tissue evidence="10">Whole body</tissue>
    </source>
</reference>
<accession>A0A226ELU6</accession>
<dbReference type="GO" id="GO:0051205">
    <property type="term" value="P:protein insertion into membrane"/>
    <property type="evidence" value="ECO:0007669"/>
    <property type="project" value="TreeGrafter"/>
</dbReference>
<evidence type="ECO:0000313" key="10">
    <source>
        <dbReference type="EMBL" id="OXA57974.1"/>
    </source>
</evidence>
<dbReference type="InterPro" id="IPR026096">
    <property type="entry name" value="R-trans_p"/>
</dbReference>
<evidence type="ECO:0000313" key="11">
    <source>
        <dbReference type="Proteomes" id="UP000198287"/>
    </source>
</evidence>
<organism evidence="10 11">
    <name type="scientific">Folsomia candida</name>
    <name type="common">Springtail</name>
    <dbReference type="NCBI Taxonomy" id="158441"/>
    <lineage>
        <taxon>Eukaryota</taxon>
        <taxon>Metazoa</taxon>
        <taxon>Ecdysozoa</taxon>
        <taxon>Arthropoda</taxon>
        <taxon>Hexapoda</taxon>
        <taxon>Collembola</taxon>
        <taxon>Entomobryomorpha</taxon>
        <taxon>Isotomoidea</taxon>
        <taxon>Isotomidae</taxon>
        <taxon>Proisotominae</taxon>
        <taxon>Folsomia</taxon>
    </lineage>
</organism>
<dbReference type="PANTHER" id="PTHR14402:SF10">
    <property type="entry name" value="3CXXC-TYPE DOMAIN-CONTAINING PROTEIN"/>
    <property type="match status" value="1"/>
</dbReference>
<evidence type="ECO:0000256" key="3">
    <source>
        <dbReference type="ARBA" id="ARBA00022723"/>
    </source>
</evidence>
<keyword evidence="10" id="KW-0675">Receptor</keyword>
<keyword evidence="2" id="KW-0812">Transmembrane</keyword>
<evidence type="ECO:0000256" key="8">
    <source>
        <dbReference type="SAM" id="MobiDB-lite"/>
    </source>
</evidence>